<organism evidence="2 3">
    <name type="scientific">Kineothrix sedimenti</name>
    <dbReference type="NCBI Taxonomy" id="3123317"/>
    <lineage>
        <taxon>Bacteria</taxon>
        <taxon>Bacillati</taxon>
        <taxon>Bacillota</taxon>
        <taxon>Clostridia</taxon>
        <taxon>Lachnospirales</taxon>
        <taxon>Lachnospiraceae</taxon>
        <taxon>Kineothrix</taxon>
    </lineage>
</organism>
<dbReference type="RefSeq" id="WP_342755877.1">
    <property type="nucleotide sequence ID" value="NZ_CP146256.1"/>
</dbReference>
<keyword evidence="3" id="KW-1185">Reference proteome</keyword>
<proteinExistence type="predicted"/>
<feature type="domain" description="DUF8091" evidence="1">
    <location>
        <begin position="29"/>
        <end position="182"/>
    </location>
</feature>
<dbReference type="EMBL" id="CP146256">
    <property type="protein sequence ID" value="XAH72259.1"/>
    <property type="molecule type" value="Genomic_DNA"/>
</dbReference>
<evidence type="ECO:0000313" key="3">
    <source>
        <dbReference type="Proteomes" id="UP001451571"/>
    </source>
</evidence>
<accession>A0ABZ3ERL1</accession>
<protein>
    <recommendedName>
        <fullName evidence="1">DUF8091 domain-containing protein</fullName>
    </recommendedName>
</protein>
<dbReference type="Pfam" id="PF26351">
    <property type="entry name" value="DUF8091"/>
    <property type="match status" value="1"/>
</dbReference>
<dbReference type="Proteomes" id="UP001451571">
    <property type="component" value="Chromosome"/>
</dbReference>
<dbReference type="InterPro" id="IPR058404">
    <property type="entry name" value="DUF8091"/>
</dbReference>
<reference evidence="2 3" key="1">
    <citation type="submission" date="2024-02" db="EMBL/GenBank/DDBJ databases">
        <title>Bacterial strain from lacustrine sediment.</title>
        <authorList>
            <person name="Petit C."/>
            <person name="Fadhlaoui K."/>
        </authorList>
    </citation>
    <scope>NUCLEOTIDE SEQUENCE [LARGE SCALE GENOMIC DNA]</scope>
    <source>
        <strain evidence="2 3">IPX-CK</strain>
    </source>
</reference>
<gene>
    <name evidence="2" type="ORF">V6984_12020</name>
</gene>
<evidence type="ECO:0000259" key="1">
    <source>
        <dbReference type="Pfam" id="PF26351"/>
    </source>
</evidence>
<sequence length="248" mass="28812">MNEKRFEEAKSKIIGIQRNRGGIGTLQEKTVHAVLKNYYAPDVEMHEVSLCNYVADIYTGNEIIEIQNGNFYKIRTKLEVFLEEYPVTVVYPIPHTKWLIWIDETTGELSRKRKSPATGSAYLAFKELYRIKPYLKNANLKFCFPIMDVEEYRLLNGWSKDKKKGSCRYDRIPVALFDEVVIERREDYLQFLPYELPGEFTSSDLAKSAKIPSQTANLVLNILLFMEVVERIGKKSRSYLYRIAEGLG</sequence>
<name>A0ABZ3ERL1_9FIRM</name>
<evidence type="ECO:0000313" key="2">
    <source>
        <dbReference type="EMBL" id="XAH72259.1"/>
    </source>
</evidence>